<evidence type="ECO:0000256" key="4">
    <source>
        <dbReference type="ARBA" id="ARBA00023242"/>
    </source>
</evidence>
<dbReference type="PANTHER" id="PTHR46772">
    <property type="entry name" value="BHLH DOMAIN-CONTAINING PROTEIN"/>
    <property type="match status" value="1"/>
</dbReference>
<dbReference type="Pfam" id="PF00010">
    <property type="entry name" value="HLH"/>
    <property type="match status" value="1"/>
</dbReference>
<reference evidence="6" key="1">
    <citation type="submission" date="2019-10" db="EMBL/GenBank/DDBJ databases">
        <authorList>
            <person name="Zhang R."/>
            <person name="Pan Y."/>
            <person name="Wang J."/>
            <person name="Ma R."/>
            <person name="Yu S."/>
        </authorList>
    </citation>
    <scope>NUCLEOTIDE SEQUENCE</scope>
    <source>
        <strain evidence="6">LA-IB0</strain>
        <tissue evidence="6">Leaf</tissue>
    </source>
</reference>
<feature type="domain" description="BHLH" evidence="5">
    <location>
        <begin position="40"/>
        <end position="92"/>
    </location>
</feature>
<dbReference type="AlphaFoldDB" id="A0AAV6WHQ1"/>
<dbReference type="InterPro" id="IPR036638">
    <property type="entry name" value="HLH_DNA-bd_sf"/>
</dbReference>
<sequence length="165" mass="18870">MKPKKRKQSIMEGYKYNDTNIIPPILLSSSAISINKNNENEADQSILTERQRRAKMSENFSVLQSMVPTLLKSFKPPKEKIITETTNYIKYLEQEAKRLESLKKCQFKEPKSVLSKCTNHNSSKNVAVSNGATFFAIQLPVRQGLVLEVVKVFEKHRAEVLEARV</sequence>
<evidence type="ECO:0000256" key="3">
    <source>
        <dbReference type="ARBA" id="ARBA00023163"/>
    </source>
</evidence>
<accession>A0AAV6WHQ1</accession>
<dbReference type="InterPro" id="IPR044278">
    <property type="entry name" value="BHLH95-like"/>
</dbReference>
<dbReference type="EMBL" id="WHWC01000014">
    <property type="protein sequence ID" value="KAG8370041.1"/>
    <property type="molecule type" value="Genomic_DNA"/>
</dbReference>
<dbReference type="GO" id="GO:0005634">
    <property type="term" value="C:nucleus"/>
    <property type="evidence" value="ECO:0007669"/>
    <property type="project" value="UniProtKB-SubCell"/>
</dbReference>
<keyword evidence="3" id="KW-0804">Transcription</keyword>
<dbReference type="Gene3D" id="4.10.280.10">
    <property type="entry name" value="Helix-loop-helix DNA-binding domain"/>
    <property type="match status" value="1"/>
</dbReference>
<comment type="caution">
    <text evidence="6">The sequence shown here is derived from an EMBL/GenBank/DDBJ whole genome shotgun (WGS) entry which is preliminary data.</text>
</comment>
<organism evidence="6 7">
    <name type="scientific">Buddleja alternifolia</name>
    <dbReference type="NCBI Taxonomy" id="168488"/>
    <lineage>
        <taxon>Eukaryota</taxon>
        <taxon>Viridiplantae</taxon>
        <taxon>Streptophyta</taxon>
        <taxon>Embryophyta</taxon>
        <taxon>Tracheophyta</taxon>
        <taxon>Spermatophyta</taxon>
        <taxon>Magnoliopsida</taxon>
        <taxon>eudicotyledons</taxon>
        <taxon>Gunneridae</taxon>
        <taxon>Pentapetalae</taxon>
        <taxon>asterids</taxon>
        <taxon>lamiids</taxon>
        <taxon>Lamiales</taxon>
        <taxon>Scrophulariaceae</taxon>
        <taxon>Buddlejeae</taxon>
        <taxon>Buddleja</taxon>
    </lineage>
</organism>
<gene>
    <name evidence="6" type="ORF">BUALT_Bualt14G0076400</name>
</gene>
<evidence type="ECO:0000313" key="6">
    <source>
        <dbReference type="EMBL" id="KAG8370041.1"/>
    </source>
</evidence>
<dbReference type="PROSITE" id="PS50888">
    <property type="entry name" value="BHLH"/>
    <property type="match status" value="1"/>
</dbReference>
<dbReference type="Proteomes" id="UP000826271">
    <property type="component" value="Unassembled WGS sequence"/>
</dbReference>
<dbReference type="InterPro" id="IPR011598">
    <property type="entry name" value="bHLH_dom"/>
</dbReference>
<comment type="subcellular location">
    <subcellularLocation>
        <location evidence="1">Nucleus</location>
    </subcellularLocation>
</comment>
<dbReference type="SUPFAM" id="SSF47459">
    <property type="entry name" value="HLH, helix-loop-helix DNA-binding domain"/>
    <property type="match status" value="1"/>
</dbReference>
<evidence type="ECO:0000259" key="5">
    <source>
        <dbReference type="PROSITE" id="PS50888"/>
    </source>
</evidence>
<dbReference type="GO" id="GO:0003700">
    <property type="term" value="F:DNA-binding transcription factor activity"/>
    <property type="evidence" value="ECO:0007669"/>
    <property type="project" value="InterPro"/>
</dbReference>
<keyword evidence="4" id="KW-0539">Nucleus</keyword>
<name>A0AAV6WHQ1_9LAMI</name>
<protein>
    <recommendedName>
        <fullName evidence="5">BHLH domain-containing protein</fullName>
    </recommendedName>
</protein>
<evidence type="ECO:0000313" key="7">
    <source>
        <dbReference type="Proteomes" id="UP000826271"/>
    </source>
</evidence>
<dbReference type="CDD" id="cd00083">
    <property type="entry name" value="bHLH_SF"/>
    <property type="match status" value="1"/>
</dbReference>
<proteinExistence type="predicted"/>
<dbReference type="PANTHER" id="PTHR46772:SF6">
    <property type="entry name" value="BHLH DOMAIN-CONTAINING PROTEIN"/>
    <property type="match status" value="1"/>
</dbReference>
<dbReference type="GO" id="GO:0046983">
    <property type="term" value="F:protein dimerization activity"/>
    <property type="evidence" value="ECO:0007669"/>
    <property type="project" value="InterPro"/>
</dbReference>
<keyword evidence="2" id="KW-0805">Transcription regulation</keyword>
<dbReference type="GO" id="GO:0009960">
    <property type="term" value="P:endosperm development"/>
    <property type="evidence" value="ECO:0007669"/>
    <property type="project" value="InterPro"/>
</dbReference>
<evidence type="ECO:0000256" key="2">
    <source>
        <dbReference type="ARBA" id="ARBA00023015"/>
    </source>
</evidence>
<dbReference type="SMART" id="SM00353">
    <property type="entry name" value="HLH"/>
    <property type="match status" value="1"/>
</dbReference>
<evidence type="ECO:0000256" key="1">
    <source>
        <dbReference type="ARBA" id="ARBA00004123"/>
    </source>
</evidence>
<keyword evidence="7" id="KW-1185">Reference proteome</keyword>